<dbReference type="CDD" id="cd00090">
    <property type="entry name" value="HTH_ARSR"/>
    <property type="match status" value="1"/>
</dbReference>
<dbReference type="PROSITE" id="PS00846">
    <property type="entry name" value="HTH_ARSR_1"/>
    <property type="match status" value="1"/>
</dbReference>
<proteinExistence type="predicted"/>
<protein>
    <submittedName>
        <fullName evidence="5">Helix-turn-helix transcriptional regulator</fullName>
    </submittedName>
</protein>
<keyword evidence="6" id="KW-1185">Reference proteome</keyword>
<keyword evidence="3" id="KW-0804">Transcription</keyword>
<name>A0ABR8C6K1_9CYAN</name>
<evidence type="ECO:0000313" key="5">
    <source>
        <dbReference type="EMBL" id="MBD2316414.1"/>
    </source>
</evidence>
<sequence length="133" mass="14943">MAMPAKSKTQPITTDDAPNCEIHLVHLDKVVACQSEIFSSKEAQQMADFFAVLSDPHRLRLISALAGQELCVCDLSIAMKMSDSAVSHQLRILRSARLVTYRKEGRNVYYSLADKHIVNLYREVADHLKEGEL</sequence>
<dbReference type="PROSITE" id="PS50987">
    <property type="entry name" value="HTH_ARSR_2"/>
    <property type="match status" value="1"/>
</dbReference>
<dbReference type="InterPro" id="IPR051011">
    <property type="entry name" value="Metal_resp_trans_reg"/>
</dbReference>
<dbReference type="InterPro" id="IPR001845">
    <property type="entry name" value="HTH_ArsR_DNA-bd_dom"/>
</dbReference>
<organism evidence="5 6">
    <name type="scientific">Phormidium tenue FACHB-1050</name>
    <dbReference type="NCBI Taxonomy" id="2692857"/>
    <lineage>
        <taxon>Bacteria</taxon>
        <taxon>Bacillati</taxon>
        <taxon>Cyanobacteriota</taxon>
        <taxon>Cyanophyceae</taxon>
        <taxon>Oscillatoriophycideae</taxon>
        <taxon>Oscillatoriales</taxon>
        <taxon>Oscillatoriaceae</taxon>
        <taxon>Phormidium</taxon>
    </lineage>
</organism>
<reference evidence="5 6" key="1">
    <citation type="journal article" date="2020" name="ISME J.">
        <title>Comparative genomics reveals insights into cyanobacterial evolution and habitat adaptation.</title>
        <authorList>
            <person name="Chen M.Y."/>
            <person name="Teng W.K."/>
            <person name="Zhao L."/>
            <person name="Hu C.X."/>
            <person name="Zhou Y.K."/>
            <person name="Han B.P."/>
            <person name="Song L.R."/>
            <person name="Shu W.S."/>
        </authorList>
    </citation>
    <scope>NUCLEOTIDE SEQUENCE [LARGE SCALE GENOMIC DNA]</scope>
    <source>
        <strain evidence="5 6">FACHB-1050</strain>
    </source>
</reference>
<evidence type="ECO:0000313" key="6">
    <source>
        <dbReference type="Proteomes" id="UP000618445"/>
    </source>
</evidence>
<evidence type="ECO:0000259" key="4">
    <source>
        <dbReference type="PROSITE" id="PS50987"/>
    </source>
</evidence>
<dbReference type="PANTHER" id="PTHR43132:SF6">
    <property type="entry name" value="HTH-TYPE TRANSCRIPTIONAL REPRESSOR CZRA"/>
    <property type="match status" value="1"/>
</dbReference>
<feature type="domain" description="HTH arsR-type" evidence="4">
    <location>
        <begin position="38"/>
        <end position="132"/>
    </location>
</feature>
<keyword evidence="1" id="KW-0805">Transcription regulation</keyword>
<dbReference type="Pfam" id="PF01022">
    <property type="entry name" value="HTH_5"/>
    <property type="match status" value="1"/>
</dbReference>
<dbReference type="PRINTS" id="PR00778">
    <property type="entry name" value="HTHARSR"/>
</dbReference>
<accession>A0ABR8C6K1</accession>
<dbReference type="EMBL" id="JACJQY010000006">
    <property type="protein sequence ID" value="MBD2316414.1"/>
    <property type="molecule type" value="Genomic_DNA"/>
</dbReference>
<dbReference type="SUPFAM" id="SSF46785">
    <property type="entry name" value="Winged helix' DNA-binding domain"/>
    <property type="match status" value="1"/>
</dbReference>
<dbReference type="PANTHER" id="PTHR43132">
    <property type="entry name" value="ARSENICAL RESISTANCE OPERON REPRESSOR ARSR-RELATED"/>
    <property type="match status" value="1"/>
</dbReference>
<comment type="caution">
    <text evidence="5">The sequence shown here is derived from an EMBL/GenBank/DDBJ whole genome shotgun (WGS) entry which is preliminary data.</text>
</comment>
<dbReference type="Gene3D" id="1.10.10.10">
    <property type="entry name" value="Winged helix-like DNA-binding domain superfamily/Winged helix DNA-binding domain"/>
    <property type="match status" value="1"/>
</dbReference>
<dbReference type="InterPro" id="IPR036390">
    <property type="entry name" value="WH_DNA-bd_sf"/>
</dbReference>
<dbReference type="InterPro" id="IPR018334">
    <property type="entry name" value="ArsR_HTH"/>
</dbReference>
<gene>
    <name evidence="5" type="ORF">H6G05_06080</name>
</gene>
<dbReference type="InterPro" id="IPR036388">
    <property type="entry name" value="WH-like_DNA-bd_sf"/>
</dbReference>
<keyword evidence="2" id="KW-0238">DNA-binding</keyword>
<evidence type="ECO:0000256" key="1">
    <source>
        <dbReference type="ARBA" id="ARBA00023015"/>
    </source>
</evidence>
<dbReference type="NCBIfam" id="NF033788">
    <property type="entry name" value="HTH_metalloreg"/>
    <property type="match status" value="1"/>
</dbReference>
<dbReference type="InterPro" id="IPR011991">
    <property type="entry name" value="ArsR-like_HTH"/>
</dbReference>
<dbReference type="Proteomes" id="UP000618445">
    <property type="component" value="Unassembled WGS sequence"/>
</dbReference>
<evidence type="ECO:0000256" key="2">
    <source>
        <dbReference type="ARBA" id="ARBA00023125"/>
    </source>
</evidence>
<evidence type="ECO:0000256" key="3">
    <source>
        <dbReference type="ARBA" id="ARBA00023163"/>
    </source>
</evidence>
<dbReference type="SMART" id="SM00418">
    <property type="entry name" value="HTH_ARSR"/>
    <property type="match status" value="1"/>
</dbReference>